<protein>
    <submittedName>
        <fullName evidence="3">Nucleotide-binding universal stress UspA family protein</fullName>
    </submittedName>
</protein>
<dbReference type="InterPro" id="IPR014729">
    <property type="entry name" value="Rossmann-like_a/b/a_fold"/>
</dbReference>
<dbReference type="PANTHER" id="PTHR46268">
    <property type="entry name" value="STRESS RESPONSE PROTEIN NHAX"/>
    <property type="match status" value="1"/>
</dbReference>
<dbReference type="EMBL" id="RJKE01000001">
    <property type="protein sequence ID" value="ROO88492.1"/>
    <property type="molecule type" value="Genomic_DNA"/>
</dbReference>
<dbReference type="Gene3D" id="3.40.50.620">
    <property type="entry name" value="HUPs"/>
    <property type="match status" value="2"/>
</dbReference>
<feature type="domain" description="UspA" evidence="2">
    <location>
        <begin position="7"/>
        <end position="137"/>
    </location>
</feature>
<dbReference type="InterPro" id="IPR006016">
    <property type="entry name" value="UspA"/>
</dbReference>
<name>A0A3N1D4M2_9ACTN</name>
<evidence type="ECO:0000259" key="2">
    <source>
        <dbReference type="Pfam" id="PF00582"/>
    </source>
</evidence>
<dbReference type="Pfam" id="PF00582">
    <property type="entry name" value="Usp"/>
    <property type="match status" value="2"/>
</dbReference>
<dbReference type="PRINTS" id="PR01438">
    <property type="entry name" value="UNVRSLSTRESS"/>
</dbReference>
<dbReference type="SUPFAM" id="SSF52402">
    <property type="entry name" value="Adenine nucleotide alpha hydrolases-like"/>
    <property type="match status" value="2"/>
</dbReference>
<accession>A0A3N1D4M2</accession>
<evidence type="ECO:0000313" key="3">
    <source>
        <dbReference type="EMBL" id="ROO88492.1"/>
    </source>
</evidence>
<proteinExistence type="inferred from homology"/>
<dbReference type="Proteomes" id="UP000272400">
    <property type="component" value="Unassembled WGS sequence"/>
</dbReference>
<feature type="domain" description="UspA" evidence="2">
    <location>
        <begin position="145"/>
        <end position="278"/>
    </location>
</feature>
<organism evidence="3 4">
    <name type="scientific">Actinocorallia herbida</name>
    <dbReference type="NCBI Taxonomy" id="58109"/>
    <lineage>
        <taxon>Bacteria</taxon>
        <taxon>Bacillati</taxon>
        <taxon>Actinomycetota</taxon>
        <taxon>Actinomycetes</taxon>
        <taxon>Streptosporangiales</taxon>
        <taxon>Thermomonosporaceae</taxon>
        <taxon>Actinocorallia</taxon>
    </lineage>
</organism>
<dbReference type="AlphaFoldDB" id="A0A3N1D4M2"/>
<keyword evidence="4" id="KW-1185">Reference proteome</keyword>
<gene>
    <name evidence="3" type="ORF">EDD29_6161</name>
</gene>
<evidence type="ECO:0000256" key="1">
    <source>
        <dbReference type="ARBA" id="ARBA00008791"/>
    </source>
</evidence>
<dbReference type="RefSeq" id="WP_123667727.1">
    <property type="nucleotide sequence ID" value="NZ_RJKE01000001.1"/>
</dbReference>
<dbReference type="PANTHER" id="PTHR46268:SF6">
    <property type="entry name" value="UNIVERSAL STRESS PROTEIN UP12"/>
    <property type="match status" value="1"/>
</dbReference>
<comment type="similarity">
    <text evidence="1">Belongs to the universal stress protein A family.</text>
</comment>
<evidence type="ECO:0000313" key="4">
    <source>
        <dbReference type="Proteomes" id="UP000272400"/>
    </source>
</evidence>
<comment type="caution">
    <text evidence="3">The sequence shown here is derived from an EMBL/GenBank/DDBJ whole genome shotgun (WGS) entry which is preliminary data.</text>
</comment>
<dbReference type="OrthoDB" id="3174546at2"/>
<reference evidence="3 4" key="1">
    <citation type="submission" date="2018-11" db="EMBL/GenBank/DDBJ databases">
        <title>Sequencing the genomes of 1000 actinobacteria strains.</title>
        <authorList>
            <person name="Klenk H.-P."/>
        </authorList>
    </citation>
    <scope>NUCLEOTIDE SEQUENCE [LARGE SCALE GENOMIC DNA]</scope>
    <source>
        <strain evidence="3 4">DSM 44254</strain>
    </source>
</reference>
<dbReference type="CDD" id="cd00293">
    <property type="entry name" value="USP-like"/>
    <property type="match status" value="1"/>
</dbReference>
<sequence length="282" mass="29343">MTESLGVLVGYDGSEGGERALAWAAEEAAARRLPLTICHVWQVVYPGFVMMPVDALEKSATELVEAAADKARSTHPGLTVTTRTISGSPAFNLVDQARDAALTVVGSVGMGAFRRALIGTVGSQVAAHGSGVITVVRGEDNPAGPVVVGLDGSPLSAAVLRAALEEAKARTARVVALCVYPESAEVKDAPFVEEDRLRDIARERFEAAVRAGAEDFPGVEVQPRFVDGDPVTELITASEGARVLVVGARRGGSLRKRLLGSSSEGAVHHALSPVTVVHPPEA</sequence>
<dbReference type="InterPro" id="IPR006015">
    <property type="entry name" value="Universal_stress_UspA"/>
</dbReference>